<name>A0ABS9P892_9GAMM</name>
<proteinExistence type="predicted"/>
<evidence type="ECO:0008006" key="4">
    <source>
        <dbReference type="Google" id="ProtNLM"/>
    </source>
</evidence>
<dbReference type="InterPro" id="IPR009937">
    <property type="entry name" value="Phage_holin_3_6"/>
</dbReference>
<feature type="transmembrane region" description="Helical" evidence="1">
    <location>
        <begin position="80"/>
        <end position="100"/>
    </location>
</feature>
<evidence type="ECO:0000256" key="1">
    <source>
        <dbReference type="SAM" id="Phobius"/>
    </source>
</evidence>
<accession>A0ABS9P892</accession>
<dbReference type="EMBL" id="JABFUC010000004">
    <property type="protein sequence ID" value="MCG6657300.1"/>
    <property type="molecule type" value="Genomic_DNA"/>
</dbReference>
<dbReference type="RefSeq" id="WP_238976441.1">
    <property type="nucleotide sequence ID" value="NZ_JABFUC010000004.1"/>
</dbReference>
<dbReference type="Proteomes" id="UP000814385">
    <property type="component" value="Unassembled WGS sequence"/>
</dbReference>
<keyword evidence="1" id="KW-0812">Transmembrane</keyword>
<keyword evidence="1" id="KW-0472">Membrane</keyword>
<gene>
    <name evidence="2" type="ORF">HOP52_05875</name>
</gene>
<organism evidence="2 3">
    <name type="scientific">Billgrantia campisalis</name>
    <dbReference type="NCBI Taxonomy" id="74661"/>
    <lineage>
        <taxon>Bacteria</taxon>
        <taxon>Pseudomonadati</taxon>
        <taxon>Pseudomonadota</taxon>
        <taxon>Gammaproteobacteria</taxon>
        <taxon>Oceanospirillales</taxon>
        <taxon>Halomonadaceae</taxon>
        <taxon>Billgrantia</taxon>
    </lineage>
</organism>
<evidence type="ECO:0000313" key="3">
    <source>
        <dbReference type="Proteomes" id="UP000814385"/>
    </source>
</evidence>
<feature type="transmembrane region" description="Helical" evidence="1">
    <location>
        <begin position="47"/>
        <end position="74"/>
    </location>
</feature>
<reference evidence="2 3" key="1">
    <citation type="submission" date="2020-05" db="EMBL/GenBank/DDBJ databases">
        <title>Comparative genomic analysis of denitrifying bacteria from Halomonas genus.</title>
        <authorList>
            <person name="Wang L."/>
            <person name="Shao Z."/>
        </authorList>
    </citation>
    <scope>NUCLEOTIDE SEQUENCE [LARGE SCALE GENOMIC DNA]</scope>
    <source>
        <strain evidence="2 3">A4</strain>
    </source>
</reference>
<comment type="caution">
    <text evidence="2">The sequence shown here is derived from an EMBL/GenBank/DDBJ whole genome shotgun (WGS) entry which is preliminary data.</text>
</comment>
<keyword evidence="1" id="KW-1133">Transmembrane helix</keyword>
<keyword evidence="3" id="KW-1185">Reference proteome</keyword>
<sequence length="139" mass="15016">MTSSQGPAQRVFGAGKRLLGSLLDAGETRLRLAVLELEEERARLATLLLVIGLSLVMLLLGLAVLALLVAVLFWDTHRVAAIAISAGVLLTGGVLMALLARRMAHRPTLLKSTLTQLAIDRELVAKQEARERARDESRS</sequence>
<dbReference type="Pfam" id="PF07332">
    <property type="entry name" value="Phage_holin_3_6"/>
    <property type="match status" value="1"/>
</dbReference>
<evidence type="ECO:0000313" key="2">
    <source>
        <dbReference type="EMBL" id="MCG6657300.1"/>
    </source>
</evidence>
<protein>
    <recommendedName>
        <fullName evidence="4">Phage holin family protein</fullName>
    </recommendedName>
</protein>